<feature type="domain" description="Peptidase M24 C-terminal" evidence="6">
    <location>
        <begin position="526"/>
        <end position="586"/>
    </location>
</feature>
<dbReference type="EMBL" id="PDLK01000002">
    <property type="protein sequence ID" value="PHH05026.1"/>
    <property type="molecule type" value="Genomic_DNA"/>
</dbReference>
<dbReference type="EC" id="3.4.13.9" evidence="8"/>
<evidence type="ECO:0000256" key="2">
    <source>
        <dbReference type="ARBA" id="ARBA00022723"/>
    </source>
</evidence>
<dbReference type="InterPro" id="IPR000994">
    <property type="entry name" value="Pept_M24"/>
</dbReference>
<reference evidence="7" key="2">
    <citation type="submission" date="2017-09" db="EMBL/GenBank/DDBJ databases">
        <title>FDA dAtabase for Regulatory Grade micrObial Sequences (FDA-ARGOS): Supporting development and validation of Infectious Disease Dx tests.</title>
        <authorList>
            <person name="Minogue T."/>
            <person name="Wolcott M."/>
            <person name="Wasieloski L."/>
            <person name="Aguilar W."/>
            <person name="Moore D."/>
            <person name="Tallon L.J."/>
            <person name="Sadzewicz L."/>
            <person name="Ott S."/>
            <person name="Zhao X."/>
            <person name="Nagaraj S."/>
            <person name="Vavikolanu K."/>
            <person name="Aluvathingal J."/>
            <person name="Nadendla S."/>
            <person name="Sichtig H."/>
        </authorList>
    </citation>
    <scope>NUCLEOTIDE SEQUENCE</scope>
    <source>
        <strain evidence="7">FDAARGOS_404</strain>
    </source>
</reference>
<dbReference type="Proteomes" id="UP000310719">
    <property type="component" value="Chromosome"/>
</dbReference>
<dbReference type="InterPro" id="IPR032416">
    <property type="entry name" value="Peptidase_M24_C"/>
</dbReference>
<dbReference type="InterPro" id="IPR029149">
    <property type="entry name" value="Creatin/AminoP/Spt16_N"/>
</dbReference>
<dbReference type="PANTHER" id="PTHR43763">
    <property type="entry name" value="XAA-PRO AMINOPEPTIDASE 1"/>
    <property type="match status" value="1"/>
</dbReference>
<proteinExistence type="inferred from homology"/>
<dbReference type="Gene3D" id="3.40.350.10">
    <property type="entry name" value="Creatinase/prolidase N-terminal domain"/>
    <property type="match status" value="2"/>
</dbReference>
<dbReference type="STRING" id="83655.APT61_07920"/>
<evidence type="ECO:0000313" key="10">
    <source>
        <dbReference type="Proteomes" id="UP000310719"/>
    </source>
</evidence>
<keyword evidence="7" id="KW-0031">Aminopeptidase</keyword>
<dbReference type="InterPro" id="IPR036005">
    <property type="entry name" value="Creatinase/aminopeptidase-like"/>
</dbReference>
<protein>
    <submittedName>
        <fullName evidence="7">Aminopeptidase P family protein</fullName>
    </submittedName>
    <submittedName>
        <fullName evidence="8">Xaa-Pro dipeptidase</fullName>
        <ecNumber evidence="8">3.4.13.9</ecNumber>
    </submittedName>
</protein>
<feature type="domain" description="Peptidase M24" evidence="4">
    <location>
        <begin position="304"/>
        <end position="521"/>
    </location>
</feature>
<dbReference type="InterPro" id="IPR000587">
    <property type="entry name" value="Creatinase_N"/>
</dbReference>
<evidence type="ECO:0000259" key="5">
    <source>
        <dbReference type="Pfam" id="PF01321"/>
    </source>
</evidence>
<dbReference type="SUPFAM" id="SSF55920">
    <property type="entry name" value="Creatinase/aminopeptidase"/>
    <property type="match status" value="1"/>
</dbReference>
<gene>
    <name evidence="8" type="primary">pepQ_1</name>
    <name evidence="7" type="ORF">CRX53_14205</name>
    <name evidence="8" type="ORF">NCTC13032_04819</name>
</gene>
<keyword evidence="2" id="KW-0479">Metal-binding</keyword>
<dbReference type="InterPro" id="IPR033740">
    <property type="entry name" value="Pept_M24B"/>
</dbReference>
<name>A0A4U9I366_9ENTR</name>
<dbReference type="InterPro" id="IPR050422">
    <property type="entry name" value="X-Pro_aminopeptidase_P"/>
</dbReference>
<dbReference type="Proteomes" id="UP000222768">
    <property type="component" value="Unassembled WGS sequence"/>
</dbReference>
<evidence type="ECO:0000313" key="7">
    <source>
        <dbReference type="EMBL" id="PHH05026.1"/>
    </source>
</evidence>
<keyword evidence="8" id="KW-0224">Dipeptidase</keyword>
<dbReference type="Pfam" id="PF01321">
    <property type="entry name" value="Creatinase_N"/>
    <property type="match status" value="1"/>
</dbReference>
<dbReference type="AlphaFoldDB" id="A0A4U9I366"/>
<keyword evidence="3 8" id="KW-0378">Hydrolase</keyword>
<dbReference type="FunFam" id="3.90.230.10:FF:000009">
    <property type="entry name" value="xaa-Pro aminopeptidase 2"/>
    <property type="match status" value="1"/>
</dbReference>
<dbReference type="PANTHER" id="PTHR43763:SF6">
    <property type="entry name" value="XAA-PRO AMINOPEPTIDASE 1"/>
    <property type="match status" value="1"/>
</dbReference>
<evidence type="ECO:0000256" key="3">
    <source>
        <dbReference type="ARBA" id="ARBA00022801"/>
    </source>
</evidence>
<reference evidence="9" key="1">
    <citation type="submission" date="2017-09" db="EMBL/GenBank/DDBJ databases">
        <title>FDA dAtabase for Regulatory Grade micrObial Sequences (FDA-ARGOS): Supporting development and validation of Infectious Disease Dx tests.</title>
        <authorList>
            <person name="Minogue T."/>
            <person name="Wolcott M."/>
            <person name="Wasieloski L."/>
            <person name="Aguilar W."/>
            <person name="Moore D."/>
            <person name="Tallon L."/>
            <person name="Sadzewicz L."/>
            <person name="Ott S."/>
            <person name="Zhao X."/>
            <person name="Nagaraj S."/>
            <person name="Vavikolanu K."/>
            <person name="Aluvathingal J."/>
            <person name="Nadendla S."/>
            <person name="Sichtig H."/>
        </authorList>
    </citation>
    <scope>NUCLEOTIDE SEQUENCE [LARGE SCALE GENOMIC DNA]</scope>
    <source>
        <strain evidence="9">FDAARGOS_404</strain>
    </source>
</reference>
<evidence type="ECO:0000313" key="8">
    <source>
        <dbReference type="EMBL" id="VTP70785.1"/>
    </source>
</evidence>
<dbReference type="GO" id="GO:0070006">
    <property type="term" value="F:metalloaminopeptidase activity"/>
    <property type="evidence" value="ECO:0007669"/>
    <property type="project" value="InterPro"/>
</dbReference>
<organism evidence="8 10">
    <name type="scientific">Leclercia adecarboxylata</name>
    <dbReference type="NCBI Taxonomy" id="83655"/>
    <lineage>
        <taxon>Bacteria</taxon>
        <taxon>Pseudomonadati</taxon>
        <taxon>Pseudomonadota</taxon>
        <taxon>Gammaproteobacteria</taxon>
        <taxon>Enterobacterales</taxon>
        <taxon>Enterobacteriaceae</taxon>
        <taxon>Leclercia</taxon>
    </lineage>
</organism>
<keyword evidence="7" id="KW-0645">Protease</keyword>
<accession>A0A4U9I366</accession>
<evidence type="ECO:0000256" key="1">
    <source>
        <dbReference type="ARBA" id="ARBA00008766"/>
    </source>
</evidence>
<dbReference type="Pfam" id="PF16189">
    <property type="entry name" value="Creatinase_N_2"/>
    <property type="match status" value="1"/>
</dbReference>
<feature type="domain" description="Creatinase N-terminal" evidence="5">
    <location>
        <begin position="7"/>
        <end position="129"/>
    </location>
</feature>
<dbReference type="GO" id="GO:0102009">
    <property type="term" value="F:proline dipeptidase activity"/>
    <property type="evidence" value="ECO:0007669"/>
    <property type="project" value="UniProtKB-EC"/>
</dbReference>
<dbReference type="GO" id="GO:0046872">
    <property type="term" value="F:metal ion binding"/>
    <property type="evidence" value="ECO:0007669"/>
    <property type="project" value="UniProtKB-KW"/>
</dbReference>
<evidence type="ECO:0000259" key="6">
    <source>
        <dbReference type="Pfam" id="PF16188"/>
    </source>
</evidence>
<dbReference type="Gene3D" id="3.90.230.10">
    <property type="entry name" value="Creatinase/methionine aminopeptidase superfamily"/>
    <property type="match status" value="1"/>
</dbReference>
<dbReference type="RefSeq" id="WP_032612317.1">
    <property type="nucleotide sequence ID" value="NZ_CP083630.1"/>
</dbReference>
<dbReference type="EMBL" id="LR590464">
    <property type="protein sequence ID" value="VTP70785.1"/>
    <property type="molecule type" value="Genomic_DNA"/>
</dbReference>
<reference evidence="8 10" key="3">
    <citation type="submission" date="2019-05" db="EMBL/GenBank/DDBJ databases">
        <authorList>
            <consortium name="Pathogen Informatics"/>
        </authorList>
    </citation>
    <scope>NUCLEOTIDE SEQUENCE [LARGE SCALE GENOMIC DNA]</scope>
    <source>
        <strain evidence="8 10">NCTC13032</strain>
    </source>
</reference>
<evidence type="ECO:0000313" key="9">
    <source>
        <dbReference type="Proteomes" id="UP000222768"/>
    </source>
</evidence>
<sequence>MQTTSPLSALRQWLETQALDGIIVPRTDAFQSEYCHPHDDVLAWLTGFDGSAGHALILRDRALLFVDGRYQVQAREQVDLAEIEILHLHNDPLAAWLDQHVEAGSRIAFEALLMTNGQYEALNASHCELVALNDSPFDSLWHDRPAPPVGAIREMPVDISGESSADKRKRVAAILAERNADYLAITQPDNIAWLLNVRGSDIPMSPVPNSFALLSREAAVEWFVVPGKTHGLSASLLESLTLAPEADFLSRSQQLCAGKRVMVDADSAPVALRFAVEPQGEIVWHADPITAMKAHKNPTELAGYRDSHQQDGVAWVNFLAWLAHEVPRREAAGNPLTELEAQAQQLVFRQQRPGFIEQSFATISASASNAAMCHYHASEQTNAAITRNHFYLNDSGGQYHNGTTDATRTLAFGPLSDQCRLHYTAVLKGFLSLITLQFPSGTCGHQIDAFARRGLWELGLDFDHGTGHGVGHQLLIHENPQRIAKKVNPWPLVAGNIITIEPGYYLADEYGIRIENQVEVVESLPGFCRFASLTLAPIDLSQVEWHLLSEKEIQWLDAYHQQVREVLSPHVDSDARQWLLAATAPVREHKERAA</sequence>
<dbReference type="Pfam" id="PF16188">
    <property type="entry name" value="Peptidase_M24_C"/>
    <property type="match status" value="1"/>
</dbReference>
<dbReference type="CDD" id="cd01085">
    <property type="entry name" value="APP"/>
    <property type="match status" value="1"/>
</dbReference>
<dbReference type="SUPFAM" id="SSF53092">
    <property type="entry name" value="Creatinase/prolidase N-terminal domain"/>
    <property type="match status" value="1"/>
</dbReference>
<dbReference type="GO" id="GO:0005737">
    <property type="term" value="C:cytoplasm"/>
    <property type="evidence" value="ECO:0007669"/>
    <property type="project" value="UniProtKB-ARBA"/>
</dbReference>
<comment type="similarity">
    <text evidence="1">Belongs to the peptidase M24B family.</text>
</comment>
<dbReference type="Pfam" id="PF00557">
    <property type="entry name" value="Peptidase_M24"/>
    <property type="match status" value="1"/>
</dbReference>
<evidence type="ECO:0000259" key="4">
    <source>
        <dbReference type="Pfam" id="PF00557"/>
    </source>
</evidence>